<comment type="caution">
    <text evidence="1">The sequence shown here is derived from an EMBL/GenBank/DDBJ whole genome shotgun (WGS) entry which is preliminary data.</text>
</comment>
<dbReference type="AlphaFoldDB" id="A0A2S6HDP8"/>
<gene>
    <name evidence="1" type="ORF">BXY41_12055</name>
</gene>
<evidence type="ECO:0000313" key="2">
    <source>
        <dbReference type="Proteomes" id="UP000237749"/>
    </source>
</evidence>
<dbReference type="OrthoDB" id="1049518at2"/>
<dbReference type="Proteomes" id="UP000237749">
    <property type="component" value="Unassembled WGS sequence"/>
</dbReference>
<accession>A0A2S6HDP8</accession>
<protein>
    <submittedName>
        <fullName evidence="1">Uncharacterized protein DUF3783</fullName>
    </submittedName>
</protein>
<reference evidence="1 2" key="1">
    <citation type="submission" date="2018-02" db="EMBL/GenBank/DDBJ databases">
        <title>Genomic Encyclopedia of Archaeal and Bacterial Type Strains, Phase II (KMG-II): from individual species to whole genera.</title>
        <authorList>
            <person name="Goeker M."/>
        </authorList>
    </citation>
    <scope>NUCLEOTIDE SEQUENCE [LARGE SCALE GENOMIC DNA]</scope>
    <source>
        <strain evidence="1 2">DSM 3808</strain>
    </source>
</reference>
<name>A0A2S6HDP8_9FIRM</name>
<sequence length="136" mass="15615">MSVKKEMVLYYCPEKDSQKGNDSRIARLKAVLVRMGIRIKNITPDQTGQTIGYLAGIEGFEEQPSGEYPMVEEEVLVMKNFSSRKIDELLMNLRRSGVSKIALKAVITDTNSKWNFYELYQELKKEHETMSGKEES</sequence>
<organism evidence="1 2">
    <name type="scientific">Lacrimispora xylanisolvens</name>
    <dbReference type="NCBI Taxonomy" id="384636"/>
    <lineage>
        <taxon>Bacteria</taxon>
        <taxon>Bacillati</taxon>
        <taxon>Bacillota</taxon>
        <taxon>Clostridia</taxon>
        <taxon>Lachnospirales</taxon>
        <taxon>Lachnospiraceae</taxon>
        <taxon>Lacrimispora</taxon>
    </lineage>
</organism>
<dbReference type="Pfam" id="PF12646">
    <property type="entry name" value="DUF3783"/>
    <property type="match status" value="1"/>
</dbReference>
<proteinExistence type="predicted"/>
<dbReference type="InterPro" id="IPR016621">
    <property type="entry name" value="UCP014543"/>
</dbReference>
<keyword evidence="2" id="KW-1185">Reference proteome</keyword>
<dbReference type="RefSeq" id="WP_104439705.1">
    <property type="nucleotide sequence ID" value="NZ_PTJA01000020.1"/>
</dbReference>
<dbReference type="EMBL" id="PTJA01000020">
    <property type="protein sequence ID" value="PPK75521.1"/>
    <property type="molecule type" value="Genomic_DNA"/>
</dbReference>
<evidence type="ECO:0000313" key="1">
    <source>
        <dbReference type="EMBL" id="PPK75521.1"/>
    </source>
</evidence>